<name>A0A4Q0P1Q0_9FLAO</name>
<sequence>METTKKHNCCLGCQNGKPGQNQHCNVRLLKEEQKQKKALSQEELAKKYA</sequence>
<evidence type="ECO:0000313" key="1">
    <source>
        <dbReference type="EMBL" id="RXG20414.1"/>
    </source>
</evidence>
<gene>
    <name evidence="1" type="ORF">DSM02_2585</name>
</gene>
<dbReference type="AlphaFoldDB" id="A0A4Q0P1Q0"/>
<comment type="caution">
    <text evidence="1">The sequence shown here is derived from an EMBL/GenBank/DDBJ whole genome shotgun (WGS) entry which is preliminary data.</text>
</comment>
<dbReference type="RefSeq" id="WP_164918310.1">
    <property type="nucleotide sequence ID" value="NZ_JBHUOO010000016.1"/>
</dbReference>
<dbReference type="EMBL" id="QOVK01000011">
    <property type="protein sequence ID" value="RXG20414.1"/>
    <property type="molecule type" value="Genomic_DNA"/>
</dbReference>
<dbReference type="Proteomes" id="UP000289859">
    <property type="component" value="Unassembled WGS sequence"/>
</dbReference>
<accession>A0A4Q0P1Q0</accession>
<reference evidence="1 2" key="1">
    <citation type="submission" date="2018-07" db="EMBL/GenBank/DDBJ databases">
        <title>Leeuwenhoekiella genomics.</title>
        <authorList>
            <person name="Tahon G."/>
            <person name="Willems A."/>
        </authorList>
    </citation>
    <scope>NUCLEOTIDE SEQUENCE [LARGE SCALE GENOMIC DNA]</scope>
    <source>
        <strain evidence="1 2">LMG 29608</strain>
    </source>
</reference>
<keyword evidence="2" id="KW-1185">Reference proteome</keyword>
<evidence type="ECO:0000313" key="2">
    <source>
        <dbReference type="Proteomes" id="UP000289859"/>
    </source>
</evidence>
<organism evidence="1 2">
    <name type="scientific">Leeuwenhoekiella polynyae</name>
    <dbReference type="NCBI Taxonomy" id="1550906"/>
    <lineage>
        <taxon>Bacteria</taxon>
        <taxon>Pseudomonadati</taxon>
        <taxon>Bacteroidota</taxon>
        <taxon>Flavobacteriia</taxon>
        <taxon>Flavobacteriales</taxon>
        <taxon>Flavobacteriaceae</taxon>
        <taxon>Leeuwenhoekiella</taxon>
    </lineage>
</organism>
<protein>
    <submittedName>
        <fullName evidence="1">Uncharacterized protein</fullName>
    </submittedName>
</protein>
<proteinExistence type="predicted"/>